<keyword evidence="1" id="KW-0378">Hydrolase</keyword>
<dbReference type="EMBL" id="HBGO01017384">
    <property type="protein sequence ID" value="CAD9338987.1"/>
    <property type="molecule type" value="Transcribed_RNA"/>
</dbReference>
<dbReference type="Pfam" id="PF12146">
    <property type="entry name" value="Hydrolase_4"/>
    <property type="match status" value="1"/>
</dbReference>
<evidence type="ECO:0000256" key="1">
    <source>
        <dbReference type="ARBA" id="ARBA00022801"/>
    </source>
</evidence>
<sequence length="295" mass="32692">MKYIGNTSMLVTGVAGFCGNAKFGEKASFLPRSDDNLAYLHVPGSSPGVLFLPGFQSSMRGSKSECIWEWCVSNGKEFTTFDYFCHGESVSGKDCCSRGTIGRWLDDTLAILDHVAESPSQVIVGSSMGGWLMVLAALERPERITGLVGVAPAPDFTLRLHENILSNDVLKAQFEECGFADVPTIYNAKGAYRIYRALLEEAEKHFLLSKAKEGGESPPMIKIKKTLPVRLIHGLKDADVRWECSLQLMEQLDSSDVELQLIKGGDHRLSSPQDLERMRRVIDELLCNWLKITTE</sequence>
<dbReference type="InterPro" id="IPR052382">
    <property type="entry name" value="ABHD10_acyl-thioesterase"/>
</dbReference>
<dbReference type="PANTHER" id="PTHR16138">
    <property type="entry name" value="MYCOPHENOLIC ACID ACYL-GLUCURONIDE ESTERASE, MITOCHONDRIAL"/>
    <property type="match status" value="1"/>
</dbReference>
<dbReference type="InterPro" id="IPR022742">
    <property type="entry name" value="Hydrolase_4"/>
</dbReference>
<gene>
    <name evidence="3" type="ORF">OSIN01602_LOCUS9922</name>
</gene>
<reference evidence="3" key="1">
    <citation type="submission" date="2021-01" db="EMBL/GenBank/DDBJ databases">
        <authorList>
            <person name="Corre E."/>
            <person name="Pelletier E."/>
            <person name="Niang G."/>
            <person name="Scheremetjew M."/>
            <person name="Finn R."/>
            <person name="Kale V."/>
            <person name="Holt S."/>
            <person name="Cochrane G."/>
            <person name="Meng A."/>
            <person name="Brown T."/>
            <person name="Cohen L."/>
        </authorList>
    </citation>
    <scope>NUCLEOTIDE SEQUENCE</scope>
    <source>
        <strain evidence="3">Grunow 1884</strain>
    </source>
</reference>
<feature type="domain" description="Serine aminopeptidase S33" evidence="2">
    <location>
        <begin position="49"/>
        <end position="157"/>
    </location>
</feature>
<accession>A0A7S1ZHD0</accession>
<evidence type="ECO:0000313" key="3">
    <source>
        <dbReference type="EMBL" id="CAD9338987.1"/>
    </source>
</evidence>
<protein>
    <recommendedName>
        <fullName evidence="2">Serine aminopeptidase S33 domain-containing protein</fullName>
    </recommendedName>
</protein>
<evidence type="ECO:0000259" key="2">
    <source>
        <dbReference type="Pfam" id="PF12146"/>
    </source>
</evidence>
<dbReference type="GO" id="GO:0004553">
    <property type="term" value="F:hydrolase activity, hydrolyzing O-glycosyl compounds"/>
    <property type="evidence" value="ECO:0007669"/>
    <property type="project" value="TreeGrafter"/>
</dbReference>
<dbReference type="InterPro" id="IPR029058">
    <property type="entry name" value="AB_hydrolase_fold"/>
</dbReference>
<dbReference type="Gene3D" id="3.40.50.1820">
    <property type="entry name" value="alpha/beta hydrolase"/>
    <property type="match status" value="1"/>
</dbReference>
<dbReference type="PANTHER" id="PTHR16138:SF7">
    <property type="entry name" value="PALMITOYL-PROTEIN THIOESTERASE ABHD10, MITOCHONDRIAL"/>
    <property type="match status" value="1"/>
</dbReference>
<name>A0A7S1ZHD0_TRICV</name>
<organism evidence="3">
    <name type="scientific">Trieres chinensis</name>
    <name type="common">Marine centric diatom</name>
    <name type="synonym">Odontella sinensis</name>
    <dbReference type="NCBI Taxonomy" id="1514140"/>
    <lineage>
        <taxon>Eukaryota</taxon>
        <taxon>Sar</taxon>
        <taxon>Stramenopiles</taxon>
        <taxon>Ochrophyta</taxon>
        <taxon>Bacillariophyta</taxon>
        <taxon>Mediophyceae</taxon>
        <taxon>Biddulphiophycidae</taxon>
        <taxon>Eupodiscales</taxon>
        <taxon>Parodontellaceae</taxon>
        <taxon>Trieres</taxon>
    </lineage>
</organism>
<proteinExistence type="predicted"/>
<dbReference type="AlphaFoldDB" id="A0A7S1ZHD0"/>
<dbReference type="SUPFAM" id="SSF53474">
    <property type="entry name" value="alpha/beta-Hydrolases"/>
    <property type="match status" value="1"/>
</dbReference>